<dbReference type="AlphaFoldDB" id="A0A248X7L2"/>
<reference evidence="1 2" key="1">
    <citation type="submission" date="2019-04" db="EMBL/GenBank/DDBJ databases">
        <title>Microbes associate with the intestines of laboratory mice.</title>
        <authorList>
            <person name="Navarre W."/>
            <person name="Wong E."/>
            <person name="Huang K.C."/>
            <person name="Tropini C."/>
            <person name="Ng K."/>
            <person name="Yu B."/>
        </authorList>
    </citation>
    <scope>NUCLEOTIDE SEQUENCE [LARGE SCALE GENOMIC DNA]</scope>
    <source>
        <strain evidence="1 2">NM87_A27A</strain>
    </source>
</reference>
<dbReference type="Proteomes" id="UP000306798">
    <property type="component" value="Unassembled WGS sequence"/>
</dbReference>
<sequence>MSNPSKDKGTRFETAVVDYLRWALGDDRVHRLTLHGSKDVGDIGGIYHRGARVTVECKATRAPHYRRHWAECLVEMANSDANLGIVVWKRPGIGITHRDTVGRHLAYTRRDVLAAMVSTLHDDAATALMAKTEAIPRNGELIGMDLADMARLLNHGLPLGPDQE</sequence>
<comment type="caution">
    <text evidence="1">The sequence shown here is derived from an EMBL/GenBank/DDBJ whole genome shotgun (WGS) entry which is preliminary data.</text>
</comment>
<proteinExistence type="predicted"/>
<protein>
    <submittedName>
        <fullName evidence="1">Uncharacterized protein</fullName>
    </submittedName>
</protein>
<dbReference type="RefSeq" id="WP_095507820.1">
    <property type="nucleotide sequence ID" value="NZ_CP022544.1"/>
</dbReference>
<dbReference type="EMBL" id="SSTF01000001">
    <property type="protein sequence ID" value="THG27927.1"/>
    <property type="molecule type" value="Genomic_DNA"/>
</dbReference>
<gene>
    <name evidence="1" type="ORF">E5991_00275</name>
</gene>
<evidence type="ECO:0000313" key="1">
    <source>
        <dbReference type="EMBL" id="THG27927.1"/>
    </source>
</evidence>
<name>A0A248X7L2_9BIFI</name>
<evidence type="ECO:0000313" key="2">
    <source>
        <dbReference type="Proteomes" id="UP000306798"/>
    </source>
</evidence>
<accession>A0A248X7L2</accession>
<organism evidence="1 2">
    <name type="scientific">Bifidobacterium pseudolongum</name>
    <dbReference type="NCBI Taxonomy" id="1694"/>
    <lineage>
        <taxon>Bacteria</taxon>
        <taxon>Bacillati</taxon>
        <taxon>Actinomycetota</taxon>
        <taxon>Actinomycetes</taxon>
        <taxon>Bifidobacteriales</taxon>
        <taxon>Bifidobacteriaceae</taxon>
        <taxon>Bifidobacterium</taxon>
    </lineage>
</organism>